<dbReference type="GO" id="GO:0006310">
    <property type="term" value="P:DNA recombination"/>
    <property type="evidence" value="ECO:0007669"/>
    <property type="project" value="UniProtKB-KW"/>
</dbReference>
<keyword evidence="2" id="KW-0238">DNA-binding</keyword>
<dbReference type="PROSITE" id="PS51898">
    <property type="entry name" value="TYR_RECOMBINASE"/>
    <property type="match status" value="1"/>
</dbReference>
<dbReference type="EMBL" id="FOSL01000035">
    <property type="protein sequence ID" value="SFL11923.1"/>
    <property type="molecule type" value="Genomic_DNA"/>
</dbReference>
<dbReference type="PANTHER" id="PTHR30349:SF90">
    <property type="entry name" value="TYROSINE RECOMBINASE XERD"/>
    <property type="match status" value="1"/>
</dbReference>
<accession>A0A1I4F397</accession>
<dbReference type="OrthoDB" id="67979at2"/>
<evidence type="ECO:0000313" key="5">
    <source>
        <dbReference type="EMBL" id="SFL11923.1"/>
    </source>
</evidence>
<proteinExistence type="predicted"/>
<evidence type="ECO:0000256" key="2">
    <source>
        <dbReference type="ARBA" id="ARBA00023125"/>
    </source>
</evidence>
<keyword evidence="1" id="KW-0229">DNA integration</keyword>
<dbReference type="Gene3D" id="1.10.443.10">
    <property type="entry name" value="Intergrase catalytic core"/>
    <property type="match status" value="1"/>
</dbReference>
<dbReference type="Gene3D" id="1.10.150.130">
    <property type="match status" value="1"/>
</dbReference>
<keyword evidence="3" id="KW-0233">DNA recombination</keyword>
<dbReference type="InterPro" id="IPR002104">
    <property type="entry name" value="Integrase_catalytic"/>
</dbReference>
<dbReference type="AlphaFoldDB" id="A0A1I4F397"/>
<dbReference type="SUPFAM" id="SSF56349">
    <property type="entry name" value="DNA breaking-rejoining enzymes"/>
    <property type="match status" value="1"/>
</dbReference>
<dbReference type="RefSeq" id="WP_149763875.1">
    <property type="nucleotide sequence ID" value="NZ_BSPE01000034.1"/>
</dbReference>
<dbReference type="InterPro" id="IPR011010">
    <property type="entry name" value="DNA_brk_join_enz"/>
</dbReference>
<reference evidence="5 6" key="1">
    <citation type="submission" date="2016-10" db="EMBL/GenBank/DDBJ databases">
        <authorList>
            <person name="Varghese N."/>
            <person name="Submissions S."/>
        </authorList>
    </citation>
    <scope>NUCLEOTIDE SEQUENCE [LARGE SCALE GENOMIC DNA]</scope>
    <source>
        <strain evidence="5 6">DSM 21822</strain>
    </source>
</reference>
<dbReference type="InterPro" id="IPR013762">
    <property type="entry name" value="Integrase-like_cat_sf"/>
</dbReference>
<evidence type="ECO:0000313" key="6">
    <source>
        <dbReference type="Proteomes" id="UP000323300"/>
    </source>
</evidence>
<dbReference type="GO" id="GO:0015074">
    <property type="term" value="P:DNA integration"/>
    <property type="evidence" value="ECO:0007669"/>
    <property type="project" value="UniProtKB-KW"/>
</dbReference>
<evidence type="ECO:0000256" key="1">
    <source>
        <dbReference type="ARBA" id="ARBA00022908"/>
    </source>
</evidence>
<dbReference type="InterPro" id="IPR010998">
    <property type="entry name" value="Integrase_recombinase_N"/>
</dbReference>
<sequence length="410" mass="46904">MSHEYGALVSQFRETLTQQRYNPVVVHNYCRNADYFLCYLVERKIALETVTPTEVSNYLRLAVRQFRKRHGRAPARYWVSIPRSGIHGLLRLALKRWPPEPATSDAGELLCREVCDHYQTWLREERGLAVASIDALMWEARYFSAWYLKRSDTASFMDSSIRDVDAYFEMRAPGLRRKSLKDVAERLRSLLRHLHRTGHILTDLAPHVIAPLLYAYEGIPSTLSSDQIAAVLKSAQQDQSPMGLRDYAILQLLSTYGLRVGEITRLRLDDIDWRAEALHIRHSKTGAHSLLPLMEPVGESLINYLRHGRPQTDAREIFIRSRAPYHRMSGIYSEVRRRMEAAGVKPSGKRGPHIFRHARAVSLLRAAVPRKVIGDVLGHRSTEATIPYLKLATEDLRAIALEIPGQEVRS</sequence>
<dbReference type="Pfam" id="PF00589">
    <property type="entry name" value="Phage_integrase"/>
    <property type="match status" value="1"/>
</dbReference>
<feature type="domain" description="Tyr recombinase" evidence="4">
    <location>
        <begin position="218"/>
        <end position="401"/>
    </location>
</feature>
<dbReference type="GO" id="GO:0003677">
    <property type="term" value="F:DNA binding"/>
    <property type="evidence" value="ECO:0007669"/>
    <property type="project" value="UniProtKB-KW"/>
</dbReference>
<gene>
    <name evidence="5" type="ORF">SAMN04488498_13510</name>
</gene>
<dbReference type="InterPro" id="IPR050090">
    <property type="entry name" value="Tyrosine_recombinase_XerCD"/>
</dbReference>
<keyword evidence="6" id="KW-1185">Reference proteome</keyword>
<name>A0A1I4F397_9HYPH</name>
<dbReference type="Proteomes" id="UP000323300">
    <property type="component" value="Unassembled WGS sequence"/>
</dbReference>
<evidence type="ECO:0000259" key="4">
    <source>
        <dbReference type="PROSITE" id="PS51898"/>
    </source>
</evidence>
<evidence type="ECO:0000256" key="3">
    <source>
        <dbReference type="ARBA" id="ARBA00023172"/>
    </source>
</evidence>
<organism evidence="5 6">
    <name type="scientific">Neomesorhizobium albiziae</name>
    <dbReference type="NCBI Taxonomy" id="335020"/>
    <lineage>
        <taxon>Bacteria</taxon>
        <taxon>Pseudomonadati</taxon>
        <taxon>Pseudomonadota</taxon>
        <taxon>Alphaproteobacteria</taxon>
        <taxon>Hyphomicrobiales</taxon>
        <taxon>Phyllobacteriaceae</taxon>
        <taxon>Neomesorhizobium</taxon>
    </lineage>
</organism>
<dbReference type="PANTHER" id="PTHR30349">
    <property type="entry name" value="PHAGE INTEGRASE-RELATED"/>
    <property type="match status" value="1"/>
</dbReference>
<dbReference type="CDD" id="cd01188">
    <property type="entry name" value="INT_RitA_C_like"/>
    <property type="match status" value="1"/>
</dbReference>
<protein>
    <submittedName>
        <fullName evidence="5">Site-specific recombinase XerD</fullName>
    </submittedName>
</protein>